<organism evidence="6 7">
    <name type="scientific">Murimonas intestini</name>
    <dbReference type="NCBI Taxonomy" id="1337051"/>
    <lineage>
        <taxon>Bacteria</taxon>
        <taxon>Bacillati</taxon>
        <taxon>Bacillota</taxon>
        <taxon>Clostridia</taxon>
        <taxon>Lachnospirales</taxon>
        <taxon>Lachnospiraceae</taxon>
        <taxon>Murimonas</taxon>
    </lineage>
</organism>
<dbReference type="PANTHER" id="PTHR42939">
    <property type="entry name" value="ABC TRANSPORTER ATP-BINDING PROTEIN ALBC-RELATED"/>
    <property type="match status" value="1"/>
</dbReference>
<name>A0AB73T5C3_9FIRM</name>
<dbReference type="PANTHER" id="PTHR42939:SF1">
    <property type="entry name" value="ABC TRANSPORTER ATP-BINDING PROTEIN ALBC-RELATED"/>
    <property type="match status" value="1"/>
</dbReference>
<feature type="transmembrane region" description="Helical" evidence="4">
    <location>
        <begin position="74"/>
        <end position="93"/>
    </location>
</feature>
<reference evidence="6 7" key="1">
    <citation type="submission" date="2018-05" db="EMBL/GenBank/DDBJ databases">
        <authorList>
            <person name="Goeker M."/>
            <person name="Huntemann M."/>
            <person name="Clum A."/>
            <person name="Pillay M."/>
            <person name="Palaniappan K."/>
            <person name="Varghese N."/>
            <person name="Mikhailova N."/>
            <person name="Stamatis D."/>
            <person name="Reddy T."/>
            <person name="Daum C."/>
            <person name="Shapiro N."/>
            <person name="Ivanova N."/>
            <person name="Kyrpides N."/>
            <person name="Woyke T."/>
        </authorList>
    </citation>
    <scope>NUCLEOTIDE SEQUENCE [LARGE SCALE GENOMIC DNA]</scope>
    <source>
        <strain evidence="6 7">DSM 26524</strain>
    </source>
</reference>
<keyword evidence="4" id="KW-0472">Membrane</keyword>
<keyword evidence="2" id="KW-0547">Nucleotide-binding</keyword>
<dbReference type="GO" id="GO:0016887">
    <property type="term" value="F:ATP hydrolysis activity"/>
    <property type="evidence" value="ECO:0007669"/>
    <property type="project" value="InterPro"/>
</dbReference>
<evidence type="ECO:0000256" key="2">
    <source>
        <dbReference type="ARBA" id="ARBA00022741"/>
    </source>
</evidence>
<dbReference type="EMBL" id="QGGY01000005">
    <property type="protein sequence ID" value="PWJ76250.1"/>
    <property type="molecule type" value="Genomic_DNA"/>
</dbReference>
<evidence type="ECO:0000313" key="6">
    <source>
        <dbReference type="EMBL" id="PWJ76250.1"/>
    </source>
</evidence>
<evidence type="ECO:0000259" key="5">
    <source>
        <dbReference type="Pfam" id="PF00005"/>
    </source>
</evidence>
<dbReference type="InterPro" id="IPR003439">
    <property type="entry name" value="ABC_transporter-like_ATP-bd"/>
</dbReference>
<evidence type="ECO:0000256" key="1">
    <source>
        <dbReference type="ARBA" id="ARBA00022448"/>
    </source>
</evidence>
<keyword evidence="3" id="KW-0067">ATP-binding</keyword>
<keyword evidence="4" id="KW-1133">Transmembrane helix</keyword>
<keyword evidence="1" id="KW-0813">Transport</keyword>
<keyword evidence="7" id="KW-1185">Reference proteome</keyword>
<dbReference type="AlphaFoldDB" id="A0AB73T5C3"/>
<dbReference type="Proteomes" id="UP000245412">
    <property type="component" value="Unassembled WGS sequence"/>
</dbReference>
<evidence type="ECO:0000256" key="3">
    <source>
        <dbReference type="ARBA" id="ARBA00022840"/>
    </source>
</evidence>
<protein>
    <submittedName>
        <fullName evidence="6">ABC transporter family protein</fullName>
    </submittedName>
</protein>
<accession>A0AB73T5C3</accession>
<proteinExistence type="predicted"/>
<evidence type="ECO:0000256" key="4">
    <source>
        <dbReference type="SAM" id="Phobius"/>
    </source>
</evidence>
<dbReference type="GO" id="GO:0005524">
    <property type="term" value="F:ATP binding"/>
    <property type="evidence" value="ECO:0007669"/>
    <property type="project" value="UniProtKB-KW"/>
</dbReference>
<dbReference type="InterPro" id="IPR051782">
    <property type="entry name" value="ABC_Transporter_VariousFunc"/>
</dbReference>
<evidence type="ECO:0000313" key="7">
    <source>
        <dbReference type="Proteomes" id="UP000245412"/>
    </source>
</evidence>
<gene>
    <name evidence="6" type="ORF">C7383_105287</name>
</gene>
<dbReference type="InterPro" id="IPR027417">
    <property type="entry name" value="P-loop_NTPase"/>
</dbReference>
<dbReference type="RefSeq" id="WP_306812155.1">
    <property type="nucleotide sequence ID" value="NZ_JANKBI010000003.1"/>
</dbReference>
<comment type="caution">
    <text evidence="6">The sequence shown here is derived from an EMBL/GenBank/DDBJ whole genome shotgun (WGS) entry which is preliminary data.</text>
</comment>
<sequence>MAGLQKLKIEHVSKQIKGSLVIDDISLMFVPGRIYGLRGINGSGKTMLMRLICGLIRPTSGNIYYDDMELGHDIFFLLMLVFYWKTLLFWMVIQVIRI</sequence>
<feature type="domain" description="ABC transporter" evidence="5">
    <location>
        <begin position="23"/>
        <end position="70"/>
    </location>
</feature>
<dbReference type="SUPFAM" id="SSF52540">
    <property type="entry name" value="P-loop containing nucleoside triphosphate hydrolases"/>
    <property type="match status" value="1"/>
</dbReference>
<keyword evidence="4" id="KW-0812">Transmembrane</keyword>
<dbReference type="Gene3D" id="3.40.50.300">
    <property type="entry name" value="P-loop containing nucleotide triphosphate hydrolases"/>
    <property type="match status" value="1"/>
</dbReference>
<dbReference type="Pfam" id="PF00005">
    <property type="entry name" value="ABC_tran"/>
    <property type="match status" value="1"/>
</dbReference>